<feature type="non-terminal residue" evidence="1">
    <location>
        <position position="1"/>
    </location>
</feature>
<gene>
    <name evidence="1" type="primary">ORF38161</name>
</gene>
<accession>A0A0B6YUQ6</accession>
<protein>
    <submittedName>
        <fullName evidence="1">Uncharacterized protein</fullName>
    </submittedName>
</protein>
<name>A0A0B6YUQ6_9EUPU</name>
<proteinExistence type="predicted"/>
<reference evidence="1" key="1">
    <citation type="submission" date="2014-12" db="EMBL/GenBank/DDBJ databases">
        <title>Insight into the proteome of Arion vulgaris.</title>
        <authorList>
            <person name="Aradska J."/>
            <person name="Bulat T."/>
            <person name="Smidak R."/>
            <person name="Sarate P."/>
            <person name="Gangsoo J."/>
            <person name="Sialana F."/>
            <person name="Bilban M."/>
            <person name="Lubec G."/>
        </authorList>
    </citation>
    <scope>NUCLEOTIDE SEQUENCE</scope>
    <source>
        <tissue evidence="1">Skin</tissue>
    </source>
</reference>
<evidence type="ECO:0000313" key="1">
    <source>
        <dbReference type="EMBL" id="CEK60014.1"/>
    </source>
</evidence>
<organism evidence="1">
    <name type="scientific">Arion vulgaris</name>
    <dbReference type="NCBI Taxonomy" id="1028688"/>
    <lineage>
        <taxon>Eukaryota</taxon>
        <taxon>Metazoa</taxon>
        <taxon>Spiralia</taxon>
        <taxon>Lophotrochozoa</taxon>
        <taxon>Mollusca</taxon>
        <taxon>Gastropoda</taxon>
        <taxon>Heterobranchia</taxon>
        <taxon>Euthyneura</taxon>
        <taxon>Panpulmonata</taxon>
        <taxon>Eupulmonata</taxon>
        <taxon>Stylommatophora</taxon>
        <taxon>Helicina</taxon>
        <taxon>Arionoidea</taxon>
        <taxon>Arionidae</taxon>
        <taxon>Arion</taxon>
    </lineage>
</organism>
<dbReference type="EMBL" id="HACG01013149">
    <property type="protein sequence ID" value="CEK60014.1"/>
    <property type="molecule type" value="Transcribed_RNA"/>
</dbReference>
<dbReference type="AlphaFoldDB" id="A0A0B6YUQ6"/>
<sequence>KRGRWHMREREIADDRDGDGIRASWIWHVREKSHMYQITYTPAIADTPAL</sequence>